<evidence type="ECO:0000256" key="1">
    <source>
        <dbReference type="SAM" id="MobiDB-lite"/>
    </source>
</evidence>
<protein>
    <submittedName>
        <fullName evidence="2">Uncharacterized protein</fullName>
    </submittedName>
</protein>
<organism evidence="2 3">
    <name type="scientific">Caerostris extrusa</name>
    <name type="common">Bark spider</name>
    <name type="synonym">Caerostris bankana</name>
    <dbReference type="NCBI Taxonomy" id="172846"/>
    <lineage>
        <taxon>Eukaryota</taxon>
        <taxon>Metazoa</taxon>
        <taxon>Ecdysozoa</taxon>
        <taxon>Arthropoda</taxon>
        <taxon>Chelicerata</taxon>
        <taxon>Arachnida</taxon>
        <taxon>Araneae</taxon>
        <taxon>Araneomorphae</taxon>
        <taxon>Entelegynae</taxon>
        <taxon>Araneoidea</taxon>
        <taxon>Araneidae</taxon>
        <taxon>Caerostris</taxon>
    </lineage>
</organism>
<proteinExistence type="predicted"/>
<feature type="region of interest" description="Disordered" evidence="1">
    <location>
        <begin position="81"/>
        <end position="100"/>
    </location>
</feature>
<dbReference type="Proteomes" id="UP001054945">
    <property type="component" value="Unassembled WGS sequence"/>
</dbReference>
<dbReference type="AlphaFoldDB" id="A0AAV4R9Q9"/>
<name>A0AAV4R9Q9_CAEEX</name>
<accession>A0AAV4R9Q9</accession>
<sequence>MLCCAYEVYADREFEPQRTYMLDVTGLRVGRKHLACNKISNHLTLDHFINSPNIIIQFSFALTHTQSLVPAANHSATALPVLSQPQGPHSPSIGSFPIPDSQSALVNSDLIVH</sequence>
<reference evidence="2 3" key="1">
    <citation type="submission" date="2021-06" db="EMBL/GenBank/DDBJ databases">
        <title>Caerostris extrusa draft genome.</title>
        <authorList>
            <person name="Kono N."/>
            <person name="Arakawa K."/>
        </authorList>
    </citation>
    <scope>NUCLEOTIDE SEQUENCE [LARGE SCALE GENOMIC DNA]</scope>
</reference>
<dbReference type="EMBL" id="BPLR01007636">
    <property type="protein sequence ID" value="GIY18514.1"/>
    <property type="molecule type" value="Genomic_DNA"/>
</dbReference>
<gene>
    <name evidence="2" type="ORF">CEXT_570931</name>
</gene>
<keyword evidence="3" id="KW-1185">Reference proteome</keyword>
<feature type="compositionally biased region" description="Polar residues" evidence="1">
    <location>
        <begin position="83"/>
        <end position="93"/>
    </location>
</feature>
<comment type="caution">
    <text evidence="2">The sequence shown here is derived from an EMBL/GenBank/DDBJ whole genome shotgun (WGS) entry which is preliminary data.</text>
</comment>
<evidence type="ECO:0000313" key="3">
    <source>
        <dbReference type="Proteomes" id="UP001054945"/>
    </source>
</evidence>
<evidence type="ECO:0000313" key="2">
    <source>
        <dbReference type="EMBL" id="GIY18514.1"/>
    </source>
</evidence>